<dbReference type="PANTHER" id="PTHR43298:SF2">
    <property type="entry name" value="FMN_FAD EXPORTER YEEO-RELATED"/>
    <property type="match status" value="1"/>
</dbReference>
<gene>
    <name evidence="14" type="ORF">IAA21_02260</name>
</gene>
<evidence type="ECO:0000256" key="1">
    <source>
        <dbReference type="ARBA" id="ARBA00003408"/>
    </source>
</evidence>
<dbReference type="AlphaFoldDB" id="A0A9D2DRB8"/>
<dbReference type="NCBIfam" id="TIGR00797">
    <property type="entry name" value="matE"/>
    <property type="match status" value="1"/>
</dbReference>
<protein>
    <recommendedName>
        <fullName evidence="4">Probable multidrug resistance protein NorM</fullName>
    </recommendedName>
    <alternativeName>
        <fullName evidence="12">Multidrug-efflux transporter</fullName>
    </alternativeName>
</protein>
<feature type="transmembrane region" description="Helical" evidence="13">
    <location>
        <begin position="161"/>
        <end position="180"/>
    </location>
</feature>
<comment type="function">
    <text evidence="1">Multidrug efflux pump.</text>
</comment>
<evidence type="ECO:0000256" key="13">
    <source>
        <dbReference type="SAM" id="Phobius"/>
    </source>
</evidence>
<dbReference type="GO" id="GO:0006811">
    <property type="term" value="P:monoatomic ion transport"/>
    <property type="evidence" value="ECO:0007669"/>
    <property type="project" value="UniProtKB-KW"/>
</dbReference>
<name>A0A9D2DRB8_9FIRM</name>
<feature type="transmembrane region" description="Helical" evidence="13">
    <location>
        <begin position="88"/>
        <end position="110"/>
    </location>
</feature>
<dbReference type="GO" id="GO:0005886">
    <property type="term" value="C:plasma membrane"/>
    <property type="evidence" value="ECO:0007669"/>
    <property type="project" value="UniProtKB-SubCell"/>
</dbReference>
<accession>A0A9D2DRB8</accession>
<evidence type="ECO:0000256" key="12">
    <source>
        <dbReference type="ARBA" id="ARBA00031636"/>
    </source>
</evidence>
<evidence type="ECO:0000256" key="11">
    <source>
        <dbReference type="ARBA" id="ARBA00023136"/>
    </source>
</evidence>
<organism evidence="14 15">
    <name type="scientific">Candidatus Blautia faecigallinarum</name>
    <dbReference type="NCBI Taxonomy" id="2838488"/>
    <lineage>
        <taxon>Bacteria</taxon>
        <taxon>Bacillati</taxon>
        <taxon>Bacillota</taxon>
        <taxon>Clostridia</taxon>
        <taxon>Lachnospirales</taxon>
        <taxon>Lachnospiraceae</taxon>
        <taxon>Blautia</taxon>
    </lineage>
</organism>
<evidence type="ECO:0000256" key="6">
    <source>
        <dbReference type="ARBA" id="ARBA00022449"/>
    </source>
</evidence>
<evidence type="ECO:0000256" key="4">
    <source>
        <dbReference type="ARBA" id="ARBA00020268"/>
    </source>
</evidence>
<feature type="transmembrane region" description="Helical" evidence="13">
    <location>
        <begin position="393"/>
        <end position="412"/>
    </location>
</feature>
<dbReference type="InterPro" id="IPR002528">
    <property type="entry name" value="MATE_fam"/>
</dbReference>
<evidence type="ECO:0000256" key="10">
    <source>
        <dbReference type="ARBA" id="ARBA00023065"/>
    </source>
</evidence>
<feature type="transmembrane region" description="Helical" evidence="13">
    <location>
        <begin position="130"/>
        <end position="154"/>
    </location>
</feature>
<keyword evidence="6" id="KW-0050">Antiport</keyword>
<dbReference type="InterPro" id="IPR050222">
    <property type="entry name" value="MATE_MdtK"/>
</dbReference>
<keyword evidence="9 13" id="KW-1133">Transmembrane helix</keyword>
<dbReference type="GO" id="GO:0042910">
    <property type="term" value="F:xenobiotic transmembrane transporter activity"/>
    <property type="evidence" value="ECO:0007669"/>
    <property type="project" value="InterPro"/>
</dbReference>
<proteinExistence type="inferred from homology"/>
<evidence type="ECO:0000256" key="9">
    <source>
        <dbReference type="ARBA" id="ARBA00022989"/>
    </source>
</evidence>
<dbReference type="InterPro" id="IPR048279">
    <property type="entry name" value="MdtK-like"/>
</dbReference>
<keyword evidence="7" id="KW-1003">Cell membrane</keyword>
<dbReference type="EMBL" id="DXBU01000026">
    <property type="protein sequence ID" value="HIZ21609.1"/>
    <property type="molecule type" value="Genomic_DNA"/>
</dbReference>
<feature type="transmembrane region" description="Helical" evidence="13">
    <location>
        <begin position="312"/>
        <end position="333"/>
    </location>
</feature>
<feature type="transmembrane region" description="Helical" evidence="13">
    <location>
        <begin position="418"/>
        <end position="435"/>
    </location>
</feature>
<evidence type="ECO:0000256" key="2">
    <source>
        <dbReference type="ARBA" id="ARBA00004651"/>
    </source>
</evidence>
<keyword evidence="10" id="KW-0406">Ion transport</keyword>
<evidence type="ECO:0000256" key="8">
    <source>
        <dbReference type="ARBA" id="ARBA00022692"/>
    </source>
</evidence>
<dbReference type="Pfam" id="PF01554">
    <property type="entry name" value="MatE"/>
    <property type="match status" value="2"/>
</dbReference>
<comment type="caution">
    <text evidence="14">The sequence shown here is derived from an EMBL/GenBank/DDBJ whole genome shotgun (WGS) entry which is preliminary data.</text>
</comment>
<evidence type="ECO:0000313" key="15">
    <source>
        <dbReference type="Proteomes" id="UP000824041"/>
    </source>
</evidence>
<comment type="subcellular location">
    <subcellularLocation>
        <location evidence="2">Cell membrane</location>
        <topology evidence="2">Multi-pass membrane protein</topology>
    </subcellularLocation>
</comment>
<evidence type="ECO:0000313" key="14">
    <source>
        <dbReference type="EMBL" id="HIZ21609.1"/>
    </source>
</evidence>
<keyword evidence="11 13" id="KW-0472">Membrane</keyword>
<keyword evidence="5" id="KW-0813">Transport</keyword>
<evidence type="ECO:0000256" key="5">
    <source>
        <dbReference type="ARBA" id="ARBA00022448"/>
    </source>
</evidence>
<evidence type="ECO:0000256" key="3">
    <source>
        <dbReference type="ARBA" id="ARBA00010199"/>
    </source>
</evidence>
<comment type="similarity">
    <text evidence="3">Belongs to the multi antimicrobial extrusion (MATE) (TC 2.A.66.1) family.</text>
</comment>
<sequence length="452" mass="49323">MTKGNPLTLILVLAFPLMIANIGQQFYMIVDAMIVGQGVGVEALASVGAADWSYWMALWAISAMTQGFAVPVSQYFGENDYSRVRKAVVSSVWLCAAAAVLLTAVGLLFGPRLLVLLQTPENILKGATEYLLTMYAGLAIVTAYNMAAALLRAFGDGRTPLIAIVIAAVMNIGLDMLFVFVFGWGIIGAAVATLLAQLFAFLYCLRILARIQWLRLKKEELKLDKKTAGIQCRLGIPLGLQQMLVAVGGMILQSAINRQGFELLAGFTATNKIYGLLESSALSLGYAMTTYTAQNYGAGLYRRIRKGLKCSVILGVLFSVVVSVLMFVLGRFILMLFIDQGNASADEVLEIAYQYLMVLSIFLVSLYMLHVFRNTLQGLGNASGPFLSGLMEFVGRVSIALFFTRIWGGQMIFLAEPFAWIAATVALVGMCIWELHKMPKEDKGAFEIEKNI</sequence>
<feature type="transmembrane region" description="Helical" evidence="13">
    <location>
        <begin position="353"/>
        <end position="372"/>
    </location>
</feature>
<reference evidence="14" key="1">
    <citation type="journal article" date="2021" name="PeerJ">
        <title>Extensive microbial diversity within the chicken gut microbiome revealed by metagenomics and culture.</title>
        <authorList>
            <person name="Gilroy R."/>
            <person name="Ravi A."/>
            <person name="Getino M."/>
            <person name="Pursley I."/>
            <person name="Horton D.L."/>
            <person name="Alikhan N.F."/>
            <person name="Baker D."/>
            <person name="Gharbi K."/>
            <person name="Hall N."/>
            <person name="Watson M."/>
            <person name="Adriaenssens E.M."/>
            <person name="Foster-Nyarko E."/>
            <person name="Jarju S."/>
            <person name="Secka A."/>
            <person name="Antonio M."/>
            <person name="Oren A."/>
            <person name="Chaudhuri R.R."/>
            <person name="La Ragione R."/>
            <person name="Hildebrand F."/>
            <person name="Pallen M.J."/>
        </authorList>
    </citation>
    <scope>NUCLEOTIDE SEQUENCE</scope>
    <source>
        <strain evidence="14">14324</strain>
    </source>
</reference>
<dbReference type="PIRSF" id="PIRSF006603">
    <property type="entry name" value="DinF"/>
    <property type="match status" value="1"/>
</dbReference>
<keyword evidence="8 13" id="KW-0812">Transmembrane</keyword>
<feature type="transmembrane region" description="Helical" evidence="13">
    <location>
        <begin position="186"/>
        <end position="208"/>
    </location>
</feature>
<evidence type="ECO:0000256" key="7">
    <source>
        <dbReference type="ARBA" id="ARBA00022475"/>
    </source>
</evidence>
<dbReference type="Proteomes" id="UP000824041">
    <property type="component" value="Unassembled WGS sequence"/>
</dbReference>
<dbReference type="PANTHER" id="PTHR43298">
    <property type="entry name" value="MULTIDRUG RESISTANCE PROTEIN NORM-RELATED"/>
    <property type="match status" value="1"/>
</dbReference>
<feature type="transmembrane region" description="Helical" evidence="13">
    <location>
        <begin position="52"/>
        <end position="76"/>
    </location>
</feature>
<reference evidence="14" key="2">
    <citation type="submission" date="2021-04" db="EMBL/GenBank/DDBJ databases">
        <authorList>
            <person name="Gilroy R."/>
        </authorList>
    </citation>
    <scope>NUCLEOTIDE SEQUENCE</scope>
    <source>
        <strain evidence="14">14324</strain>
    </source>
</reference>
<dbReference type="GO" id="GO:0015297">
    <property type="term" value="F:antiporter activity"/>
    <property type="evidence" value="ECO:0007669"/>
    <property type="project" value="UniProtKB-KW"/>
</dbReference>